<evidence type="ECO:0000256" key="7">
    <source>
        <dbReference type="ARBA" id="ARBA00061147"/>
    </source>
</evidence>
<dbReference type="SUPFAM" id="SSF56425">
    <property type="entry name" value="Succinate dehydrogenase/fumarate reductase flavoprotein, catalytic domain"/>
    <property type="match status" value="1"/>
</dbReference>
<dbReference type="Gene3D" id="3.50.50.60">
    <property type="entry name" value="FAD/NAD(P)-binding domain"/>
    <property type="match status" value="2"/>
</dbReference>
<name>A0A543BZ48_9ACTN</name>
<dbReference type="PANTHER" id="PTHR43400">
    <property type="entry name" value="FUMARATE REDUCTASE"/>
    <property type="match status" value="1"/>
</dbReference>
<dbReference type="Pfam" id="PF00890">
    <property type="entry name" value="FAD_binding_2"/>
    <property type="match status" value="1"/>
</dbReference>
<evidence type="ECO:0000256" key="9">
    <source>
        <dbReference type="ARBA" id="ARBA00069709"/>
    </source>
</evidence>
<comment type="similarity">
    <text evidence="7">Belongs to the FAD-dependent oxidoreductase 2 family. 3-oxosteroid dehydrogenase subfamily.</text>
</comment>
<comment type="cofactor">
    <cofactor evidence="1">
        <name>FAD</name>
        <dbReference type="ChEBI" id="CHEBI:57692"/>
    </cofactor>
</comment>
<dbReference type="SUPFAM" id="SSF51905">
    <property type="entry name" value="FAD/NAD(P)-binding domain"/>
    <property type="match status" value="1"/>
</dbReference>
<dbReference type="GO" id="GO:0008202">
    <property type="term" value="P:steroid metabolic process"/>
    <property type="evidence" value="ECO:0007669"/>
    <property type="project" value="UniProtKB-KW"/>
</dbReference>
<evidence type="ECO:0000313" key="11">
    <source>
        <dbReference type="EMBL" id="TQL90104.1"/>
    </source>
</evidence>
<keyword evidence="4" id="KW-0560">Oxidoreductase</keyword>
<gene>
    <name evidence="11" type="ORF">FB559_7397</name>
</gene>
<dbReference type="Proteomes" id="UP000316096">
    <property type="component" value="Unassembled WGS sequence"/>
</dbReference>
<dbReference type="InterPro" id="IPR036188">
    <property type="entry name" value="FAD/NAD-bd_sf"/>
</dbReference>
<keyword evidence="5" id="KW-0753">Steroid metabolism</keyword>
<evidence type="ECO:0000256" key="3">
    <source>
        <dbReference type="ARBA" id="ARBA00022827"/>
    </source>
</evidence>
<keyword evidence="5" id="KW-0443">Lipid metabolism</keyword>
<dbReference type="EMBL" id="VFOZ01000002">
    <property type="protein sequence ID" value="TQL90104.1"/>
    <property type="molecule type" value="Genomic_DNA"/>
</dbReference>
<proteinExistence type="inferred from homology"/>
<dbReference type="RefSeq" id="WP_141962189.1">
    <property type="nucleotide sequence ID" value="NZ_VFOZ01000002.1"/>
</dbReference>
<dbReference type="NCBIfam" id="NF009474">
    <property type="entry name" value="PRK12837.1"/>
    <property type="match status" value="1"/>
</dbReference>
<keyword evidence="2" id="KW-0285">Flavoprotein</keyword>
<evidence type="ECO:0000256" key="1">
    <source>
        <dbReference type="ARBA" id="ARBA00001974"/>
    </source>
</evidence>
<comment type="catalytic activity">
    <reaction evidence="6">
        <text>a 3-oxosteroid + A = a 3-oxo-Delta(1)-steroid + AH2</text>
        <dbReference type="Rhea" id="RHEA:13329"/>
        <dbReference type="ChEBI" id="CHEBI:13193"/>
        <dbReference type="ChEBI" id="CHEBI:17499"/>
        <dbReference type="ChEBI" id="CHEBI:20156"/>
        <dbReference type="ChEBI" id="CHEBI:47788"/>
        <dbReference type="EC" id="1.3.99.4"/>
    </reaction>
</comment>
<evidence type="ECO:0000256" key="6">
    <source>
        <dbReference type="ARBA" id="ARBA00051951"/>
    </source>
</evidence>
<dbReference type="InterPro" id="IPR003953">
    <property type="entry name" value="FAD-dep_OxRdtase_2_FAD-bd"/>
</dbReference>
<keyword evidence="12" id="KW-1185">Reference proteome</keyword>
<evidence type="ECO:0000256" key="2">
    <source>
        <dbReference type="ARBA" id="ARBA00022630"/>
    </source>
</evidence>
<reference evidence="11 12" key="1">
    <citation type="submission" date="2019-06" db="EMBL/GenBank/DDBJ databases">
        <title>Sequencing the genomes of 1000 actinobacteria strains.</title>
        <authorList>
            <person name="Klenk H.-P."/>
        </authorList>
    </citation>
    <scope>NUCLEOTIDE SEQUENCE [LARGE SCALE GENOMIC DNA]</scope>
    <source>
        <strain evidence="11 12">DSM 102200</strain>
    </source>
</reference>
<evidence type="ECO:0000256" key="5">
    <source>
        <dbReference type="ARBA" id="ARBA00023221"/>
    </source>
</evidence>
<evidence type="ECO:0000256" key="4">
    <source>
        <dbReference type="ARBA" id="ARBA00023002"/>
    </source>
</evidence>
<dbReference type="OrthoDB" id="9813348at2"/>
<dbReference type="EC" id="1.3.99.4" evidence="8"/>
<evidence type="ECO:0000313" key="12">
    <source>
        <dbReference type="Proteomes" id="UP000316096"/>
    </source>
</evidence>
<dbReference type="AlphaFoldDB" id="A0A543BZ48"/>
<evidence type="ECO:0000256" key="8">
    <source>
        <dbReference type="ARBA" id="ARBA00066536"/>
    </source>
</evidence>
<dbReference type="InterPro" id="IPR027477">
    <property type="entry name" value="Succ_DH/fumarate_Rdtase_cat_sf"/>
</dbReference>
<comment type="caution">
    <text evidence="11">The sequence shown here is derived from an EMBL/GenBank/DDBJ whole genome shotgun (WGS) entry which is preliminary data.</text>
</comment>
<dbReference type="PANTHER" id="PTHR43400:SF10">
    <property type="entry name" value="3-OXOSTEROID 1-DEHYDROGENASE"/>
    <property type="match status" value="1"/>
</dbReference>
<feature type="domain" description="FAD-dependent oxidoreductase 2 FAD-binding" evidence="10">
    <location>
        <begin position="12"/>
        <end position="494"/>
    </location>
</feature>
<keyword evidence="3" id="KW-0274">FAD</keyword>
<accession>A0A543BZ48</accession>
<dbReference type="FunFam" id="3.50.50.60:FF:000208">
    <property type="entry name" value="3-ketosteroid dehydrogenase"/>
    <property type="match status" value="1"/>
</dbReference>
<evidence type="ECO:0000259" key="10">
    <source>
        <dbReference type="Pfam" id="PF00890"/>
    </source>
</evidence>
<protein>
    <recommendedName>
        <fullName evidence="9">3-oxosteroid 1-dehydrogenase</fullName>
        <ecNumber evidence="8">1.3.99.4</ecNumber>
    </recommendedName>
</protein>
<dbReference type="InterPro" id="IPR050315">
    <property type="entry name" value="FAD-oxidoreductase_2"/>
</dbReference>
<sequence length="513" mass="54800">MTPDQTWDEECDVLVAGSGGGALTGAYTAAREGLSVIVVEATDRFGGTTAYSGGGLWFPCNAALRRAGDTDTLEDARTYYRAVVGDRTPRDLQDAFIDNGAPLVDYLESDADFAFMVYPWPDYFGSAPKASATGRHIMPMPLKPEQLGSLRDLVRPPLGTDRAGRPLPDLVHGGQALIGRFLMALSKRESVELRTETACDGLIREGDTVVGAVVAGHGRRYRIRTRRGVLVASGGFERNAEMRARYGVPGEVKDAMGPAGNLGRAIQAGIDAGASTDLMSEAWWSPGITHPDGRSTFSLWFTGGIFVDDQGERFVNESWAYDRIGRVVIERMDEGRVTLPFWMVYDDREGVRPPVRSTSVPLGETRDYEDAGLWVSAGTLGELADRIGVPAGRLSATVARFNAFAETGTDEDFHRGEEPYDRSFSDGSPLVPIERGPFHAVAFGLSDLGTKGGLRTDAAARVLDTSGQVIKGLYAAGNSMAAVSGTAYPGGGNPIGSCMVFGHLAALDMAAGR</sequence>
<dbReference type="GO" id="GO:0047571">
    <property type="term" value="F:3-oxosteroid 1-dehydrogenase activity"/>
    <property type="evidence" value="ECO:0007669"/>
    <property type="project" value="UniProtKB-EC"/>
</dbReference>
<organism evidence="11 12">
    <name type="scientific">Actinoallomurus bryophytorum</name>
    <dbReference type="NCBI Taxonomy" id="1490222"/>
    <lineage>
        <taxon>Bacteria</taxon>
        <taxon>Bacillati</taxon>
        <taxon>Actinomycetota</taxon>
        <taxon>Actinomycetes</taxon>
        <taxon>Streptosporangiales</taxon>
        <taxon>Thermomonosporaceae</taxon>
        <taxon>Actinoallomurus</taxon>
    </lineage>
</organism>